<protein>
    <submittedName>
        <fullName evidence="3">Uncharacterized protein</fullName>
    </submittedName>
</protein>
<dbReference type="EMBL" id="CP022129">
    <property type="protein sequence ID" value="ASF47064.1"/>
    <property type="molecule type" value="Genomic_DNA"/>
</dbReference>
<sequence>MQRLVWLICLSLGLSAALVSAKPLSHEQVPDPLKPWIAWVSEPNPEGNCPFLYTDPEQKRCLWPTAIQFDLSAQKGQFTSTWQVYKDVWVGLPGDAAHWPQNVMVNKQTALVMDREGIPSIKLLAGAQPPSTYQITGEFFWERIPDNLSLPADTGLIQLSINGEAINTPTLREGQLWLKDSESGQKKPDNVQNSLDIQVFRHFTDSVPMQAITRIILDVAGEQRELKLPKPLLDGFIPLTLDSPLPARLEADGQLLLQLRPGHWQIDLTARSVSELTNLPLPAIGADWPASEIWLFQADPEVRVVEIEQLPAIDTRQNNVPEEWQHLPAYSIKAGQAMGVKVIRRGDPEPDANQLVIKRKLWLDFDGGGYTAHDTIIGTMARDWRLNTLASNQLGKATLNHQDLLITRQAGSDKQGVEVRPGGIDLQADSRIIGNIGELGAVGWEQDFQQAEAELNLPPGWRLLAAFGVDNVPDCWLWRWTLLDWFLVLCAAVAVGKLWQPYWGALALVALVLIWQEPHAPQFVWLHILAATALLKALPEDKFLNFRRVLQGYRLIGWLALVLQALPFMTEQVHNGWYPQLEAHGQTVEMLASPKSAATPSPVQESLSRYDTMYKKPMMADAAPPSALPPFERVDSTAKVQTGPGLPQWQWHTVHLSWNGAVTSQQQLSLWYLSPRQTALLNFLRVLFVAVLALLMFGVADKILPKPPRWRTLSPAGVGLLLLLLLGSHSPDSYADYPSDALLQQLKTRLEAVDKPDCLPNCADIPQMQMRLDEEHLEITLQIHTAASVLLPLPADYGQWFPHEVLDNGAPATALYRDNNSLWMHLNAGGHRVVLRGTPPLLSQFTLPLPLKPKRVVLDKSGWEVVGLQDDGVADSQLQFSRTAPQRTDGKTHPLETGPLPAFIRVERTVQLGLDWRVETRVVRESPPGSAVLLKIGLLPGEAVSSAGIHVKDNAVEVNMAAQDSELTWQSTLARIPTLMLTAPATEQWTEVWRVDASPIWHLESQGIAPIHSAFIDQWQPEWRPWPGETVTLRITRPEAVNGQTLTIDDSQLDLTPGQRQQTVTLRLRLKSSQGGQHTLTLPETAALQSVTINGQSQPLRSQGRKLTLPITPGQQEVELHWQAEQPLGIITKTPSVDLGLPSVNSRLTVNLGAERWVLWVAGPTLGPAVLFWGVLLVILMVALGLDKIRLTPLRHWQWFLLLLGLSQVPMATAGIVIAWLVLLGWRHGQTTQTRYFNAVQVLVVLTTLVALAVLFGAVAQGLLNSPDMRITGNGSTATNLNWYQDRSAAQVPQASIVSLPLIAYRLLMLAWSLWLAMSLVNWLKWGWGCFASNGLWRKAPAAPVAVEPPKDGAA</sequence>
<evidence type="ECO:0000256" key="2">
    <source>
        <dbReference type="SAM" id="SignalP"/>
    </source>
</evidence>
<accession>A0A1Z4C0J1</accession>
<keyword evidence="4" id="KW-1185">Reference proteome</keyword>
<feature type="transmembrane region" description="Helical" evidence="1">
    <location>
        <begin position="1157"/>
        <end position="1187"/>
    </location>
</feature>
<name>A0A1Z4C0J1_9GAMM</name>
<gene>
    <name evidence="3" type="ORF">CEK71_13825</name>
</gene>
<keyword evidence="1" id="KW-0472">Membrane</keyword>
<dbReference type="KEGG" id="mpsy:CEK71_13825"/>
<proteinExistence type="predicted"/>
<dbReference type="OrthoDB" id="220327at2"/>
<evidence type="ECO:0000313" key="3">
    <source>
        <dbReference type="EMBL" id="ASF47064.1"/>
    </source>
</evidence>
<dbReference type="RefSeq" id="WP_088619936.1">
    <property type="nucleotide sequence ID" value="NZ_CP022129.1"/>
</dbReference>
<evidence type="ECO:0000313" key="4">
    <source>
        <dbReference type="Proteomes" id="UP000197019"/>
    </source>
</evidence>
<reference evidence="3 4" key="1">
    <citation type="submission" date="2017-06" db="EMBL/GenBank/DDBJ databases">
        <title>Genome Sequencing of the methanotroph Methylovulum psychrotolerants str. HV10-M2 isolated from a high-altitude environment.</title>
        <authorList>
            <person name="Mateos-Rivera A."/>
        </authorList>
    </citation>
    <scope>NUCLEOTIDE SEQUENCE [LARGE SCALE GENOMIC DNA]</scope>
    <source>
        <strain evidence="3 4">HV10_M2</strain>
    </source>
</reference>
<feature type="transmembrane region" description="Helical" evidence="1">
    <location>
        <begin position="1236"/>
        <end position="1260"/>
    </location>
</feature>
<feature type="transmembrane region" description="Helical" evidence="1">
    <location>
        <begin position="679"/>
        <end position="700"/>
    </location>
</feature>
<evidence type="ECO:0000256" key="1">
    <source>
        <dbReference type="SAM" id="Phobius"/>
    </source>
</evidence>
<feature type="transmembrane region" description="Helical" evidence="1">
    <location>
        <begin position="1303"/>
        <end position="1324"/>
    </location>
</feature>
<keyword evidence="2" id="KW-0732">Signal</keyword>
<feature type="signal peptide" evidence="2">
    <location>
        <begin position="1"/>
        <end position="21"/>
    </location>
</feature>
<organism evidence="3 4">
    <name type="scientific">Methylovulum psychrotolerans</name>
    <dbReference type="NCBI Taxonomy" id="1704499"/>
    <lineage>
        <taxon>Bacteria</taxon>
        <taxon>Pseudomonadati</taxon>
        <taxon>Pseudomonadota</taxon>
        <taxon>Gammaproteobacteria</taxon>
        <taxon>Methylococcales</taxon>
        <taxon>Methylococcaceae</taxon>
        <taxon>Methylovulum</taxon>
    </lineage>
</organism>
<keyword evidence="1" id="KW-1133">Transmembrane helix</keyword>
<feature type="chain" id="PRO_5012396427" evidence="2">
    <location>
        <begin position="22"/>
        <end position="1355"/>
    </location>
</feature>
<dbReference type="Proteomes" id="UP000197019">
    <property type="component" value="Chromosome"/>
</dbReference>
<feature type="transmembrane region" description="Helical" evidence="1">
    <location>
        <begin position="1199"/>
        <end position="1224"/>
    </location>
</feature>
<keyword evidence="1" id="KW-0812">Transmembrane</keyword>